<evidence type="ECO:0000313" key="3">
    <source>
        <dbReference type="EMBL" id="CAH0493469.1"/>
    </source>
</evidence>
<comment type="caution">
    <text evidence="3">The sequence shown here is derived from an EMBL/GenBank/DDBJ whole genome shotgun (WGS) entry which is preliminary data.</text>
</comment>
<dbReference type="Pfam" id="PF00787">
    <property type="entry name" value="PX"/>
    <property type="match status" value="1"/>
</dbReference>
<sequence>MGCAQSKTEEVATTNSLEAETEATPAQSEAIPAQSEAAPAESEAIPAEVEAVSAETEATPAETEATPAETEATPAKTDDVPAETEPVTVEQVDIIETAVNETTPNVEEEEETAEPEAEAATLKEPPKEFYKITGHEIDEAGVVFYIVETVEGDVSFKKRFSEFKALVVELGSLKSLPALPDSGLGTKLRGKHNPVVIKKRETQLVIVLNAIANDVELAETDAFTSFAQ</sequence>
<dbReference type="EMBL" id="CAKLBC010001741">
    <property type="protein sequence ID" value="CAH0493469.1"/>
    <property type="molecule type" value="Genomic_DNA"/>
</dbReference>
<evidence type="ECO:0000313" key="4">
    <source>
        <dbReference type="Proteomes" id="UP001157938"/>
    </source>
</evidence>
<proteinExistence type="predicted"/>
<dbReference type="InterPro" id="IPR001683">
    <property type="entry name" value="PX_dom"/>
</dbReference>
<reference evidence="3 4" key="1">
    <citation type="submission" date="2021-11" db="EMBL/GenBank/DDBJ databases">
        <authorList>
            <person name="Islam A."/>
            <person name="Islam S."/>
            <person name="Flora M.S."/>
            <person name="Rahman M."/>
            <person name="Ziaur R.M."/>
            <person name="Epstein J.H."/>
            <person name="Hassan M."/>
            <person name="Klassen M."/>
            <person name="Woodard K."/>
            <person name="Webb A."/>
            <person name="Webby R.J."/>
            <person name="El Zowalaty M.E."/>
        </authorList>
    </citation>
    <scope>NUCLEOTIDE SEQUENCE [LARGE SCALE GENOMIC DNA]</scope>
    <source>
        <strain evidence="3">Pf1</strain>
    </source>
</reference>
<feature type="compositionally biased region" description="Acidic residues" evidence="1">
    <location>
        <begin position="106"/>
        <end position="117"/>
    </location>
</feature>
<dbReference type="SUPFAM" id="SSF64268">
    <property type="entry name" value="PX domain"/>
    <property type="match status" value="1"/>
</dbReference>
<dbReference type="Proteomes" id="UP001157938">
    <property type="component" value="Unassembled WGS sequence"/>
</dbReference>
<evidence type="ECO:0000259" key="2">
    <source>
        <dbReference type="Pfam" id="PF00787"/>
    </source>
</evidence>
<feature type="region of interest" description="Disordered" evidence="1">
    <location>
        <begin position="1"/>
        <end position="124"/>
    </location>
</feature>
<feature type="compositionally biased region" description="Low complexity" evidence="1">
    <location>
        <begin position="96"/>
        <end position="105"/>
    </location>
</feature>
<protein>
    <recommendedName>
        <fullName evidence="2">PX domain-containing protein</fullName>
    </recommendedName>
</protein>
<name>A0ABN8CK08_9STRA</name>
<feature type="domain" description="PX" evidence="2">
    <location>
        <begin position="154"/>
        <end position="226"/>
    </location>
</feature>
<dbReference type="Gene3D" id="3.30.1520.10">
    <property type="entry name" value="Phox-like domain"/>
    <property type="match status" value="1"/>
</dbReference>
<keyword evidence="4" id="KW-1185">Reference proteome</keyword>
<feature type="compositionally biased region" description="Low complexity" evidence="1">
    <location>
        <begin position="26"/>
        <end position="75"/>
    </location>
</feature>
<accession>A0ABN8CK08</accession>
<dbReference type="CDD" id="cd06093">
    <property type="entry name" value="PX_domain"/>
    <property type="match status" value="1"/>
</dbReference>
<organism evidence="3 4">
    <name type="scientific">Peronospora farinosa</name>
    <dbReference type="NCBI Taxonomy" id="134698"/>
    <lineage>
        <taxon>Eukaryota</taxon>
        <taxon>Sar</taxon>
        <taxon>Stramenopiles</taxon>
        <taxon>Oomycota</taxon>
        <taxon>Peronosporomycetes</taxon>
        <taxon>Peronosporales</taxon>
        <taxon>Peronosporaceae</taxon>
        <taxon>Peronospora</taxon>
    </lineage>
</organism>
<dbReference type="InterPro" id="IPR036871">
    <property type="entry name" value="PX_dom_sf"/>
</dbReference>
<gene>
    <name evidence="3" type="ORF">PFR001_LOCUS8599</name>
</gene>
<evidence type="ECO:0000256" key="1">
    <source>
        <dbReference type="SAM" id="MobiDB-lite"/>
    </source>
</evidence>